<dbReference type="GO" id="GO:0006749">
    <property type="term" value="P:glutathione metabolic process"/>
    <property type="evidence" value="ECO:0007669"/>
    <property type="project" value="TreeGrafter"/>
</dbReference>
<dbReference type="InterPro" id="IPR036249">
    <property type="entry name" value="Thioredoxin-like_sf"/>
</dbReference>
<dbReference type="SUPFAM" id="SSF47616">
    <property type="entry name" value="GST C-terminal domain-like"/>
    <property type="match status" value="1"/>
</dbReference>
<dbReference type="PROSITE" id="PS50404">
    <property type="entry name" value="GST_NTER"/>
    <property type="match status" value="1"/>
</dbReference>
<dbReference type="Gene3D" id="1.20.1050.10">
    <property type="match status" value="1"/>
</dbReference>
<dbReference type="SFLD" id="SFLDG01205">
    <property type="entry name" value="AMPS.1"/>
    <property type="match status" value="1"/>
</dbReference>
<evidence type="ECO:0000256" key="3">
    <source>
        <dbReference type="ARBA" id="ARBA00022679"/>
    </source>
</evidence>
<dbReference type="Pfam" id="PF14497">
    <property type="entry name" value="GST_C_3"/>
    <property type="match status" value="1"/>
</dbReference>
<dbReference type="AlphaFoldDB" id="A0A4W5QUS9"/>
<dbReference type="PANTHER" id="PTHR11571:SF230">
    <property type="entry name" value="GLUTATHIONE TRANSFERASE"/>
    <property type="match status" value="1"/>
</dbReference>
<dbReference type="InterPro" id="IPR036282">
    <property type="entry name" value="Glutathione-S-Trfase_C_sf"/>
</dbReference>
<organism evidence="6 7">
    <name type="scientific">Hucho hucho</name>
    <name type="common">huchen</name>
    <dbReference type="NCBI Taxonomy" id="62062"/>
    <lineage>
        <taxon>Eukaryota</taxon>
        <taxon>Metazoa</taxon>
        <taxon>Chordata</taxon>
        <taxon>Craniata</taxon>
        <taxon>Vertebrata</taxon>
        <taxon>Euteleostomi</taxon>
        <taxon>Actinopterygii</taxon>
        <taxon>Neopterygii</taxon>
        <taxon>Teleostei</taxon>
        <taxon>Protacanthopterygii</taxon>
        <taxon>Salmoniformes</taxon>
        <taxon>Salmonidae</taxon>
        <taxon>Salmoninae</taxon>
        <taxon>Hucho</taxon>
    </lineage>
</organism>
<dbReference type="InterPro" id="IPR010987">
    <property type="entry name" value="Glutathione-S-Trfase_C-like"/>
</dbReference>
<dbReference type="GO" id="GO:0004364">
    <property type="term" value="F:glutathione transferase activity"/>
    <property type="evidence" value="ECO:0007669"/>
    <property type="project" value="UniProtKB-EC"/>
</dbReference>
<dbReference type="Pfam" id="PF02798">
    <property type="entry name" value="GST_N"/>
    <property type="match status" value="1"/>
</dbReference>
<evidence type="ECO:0000259" key="5">
    <source>
        <dbReference type="PROSITE" id="PS50405"/>
    </source>
</evidence>
<evidence type="ECO:0000256" key="2">
    <source>
        <dbReference type="ARBA" id="ARBA00012452"/>
    </source>
</evidence>
<dbReference type="PANTHER" id="PTHR11571">
    <property type="entry name" value="GLUTATHIONE S-TRANSFERASE"/>
    <property type="match status" value="1"/>
</dbReference>
<feature type="domain" description="GST N-terminal" evidence="4">
    <location>
        <begin position="80"/>
        <end position="160"/>
    </location>
</feature>
<accession>A0A4W5QUS9</accession>
<dbReference type="SFLD" id="SFLDS00019">
    <property type="entry name" value="Glutathione_Transferase_(cytos"/>
    <property type="match status" value="1"/>
</dbReference>
<evidence type="ECO:0000313" key="6">
    <source>
        <dbReference type="Ensembl" id="ENSHHUP00000077498.1"/>
    </source>
</evidence>
<dbReference type="InterPro" id="IPR040079">
    <property type="entry name" value="Glutathione_S-Trfase"/>
</dbReference>
<dbReference type="PRINTS" id="PR01266">
    <property type="entry name" value="GSTRNSFRASEA"/>
</dbReference>
<dbReference type="InterPro" id="IPR004046">
    <property type="entry name" value="GST_C"/>
</dbReference>
<dbReference type="EC" id="2.5.1.18" evidence="2"/>
<keyword evidence="7" id="KW-1185">Reference proteome</keyword>
<proteinExistence type="inferred from homology"/>
<evidence type="ECO:0000256" key="1">
    <source>
        <dbReference type="ARBA" id="ARBA00011055"/>
    </source>
</evidence>
<reference evidence="6" key="3">
    <citation type="submission" date="2025-09" db="UniProtKB">
        <authorList>
            <consortium name="Ensembl"/>
        </authorList>
    </citation>
    <scope>IDENTIFICATION</scope>
</reference>
<dbReference type="SFLD" id="SFLDG00363">
    <property type="entry name" value="AMPS_(cytGST):_Alpha-__Mu-__Pi"/>
    <property type="match status" value="1"/>
</dbReference>
<evidence type="ECO:0000259" key="4">
    <source>
        <dbReference type="PROSITE" id="PS50404"/>
    </source>
</evidence>
<dbReference type="PROSITE" id="PS50405">
    <property type="entry name" value="GST_CTER"/>
    <property type="match status" value="1"/>
</dbReference>
<dbReference type="GeneTree" id="ENSGT00940000161750"/>
<protein>
    <recommendedName>
        <fullName evidence="2">glutathione transferase</fullName>
        <ecNumber evidence="2">2.5.1.18</ecNumber>
    </recommendedName>
</protein>
<dbReference type="InterPro" id="IPR004045">
    <property type="entry name" value="Glutathione_S-Trfase_N"/>
</dbReference>
<dbReference type="Proteomes" id="UP000314982">
    <property type="component" value="Unassembled WGS sequence"/>
</dbReference>
<dbReference type="InterPro" id="IPR003080">
    <property type="entry name" value="GST_alpha"/>
</dbReference>
<reference evidence="6" key="2">
    <citation type="submission" date="2025-08" db="UniProtKB">
        <authorList>
            <consortium name="Ensembl"/>
        </authorList>
    </citation>
    <scope>IDENTIFICATION</scope>
</reference>
<keyword evidence="3" id="KW-0808">Transferase</keyword>
<sequence>MSQPDRPHIHKERSDATVYIPRKSHKIFSYGHMTQCFTEVHFFFRTVSRLCKLTYSEFTHVKSAYLSLDILVKYNFTMSGKVVLTYFNGRGRMESIRWLLAVAGVEFEEVNITKRQEYVKLLSDGALMFEQVPLVEMDGMKLVQTKAILNYIAGKYSLYGKDLKERVMIDMYAEGVQDLMQLMMALPFMPPDANKTKLEEIERKATSRYLPVFEKALFSSQYLVGNQLSCADVQLLETTLMLEEKFPTILSKFPVVKAFQGRMKSLPAIHKFLQPGSKRKPQSDDIYVKTVCEVLDFKP</sequence>
<dbReference type="SUPFAM" id="SSF52833">
    <property type="entry name" value="Thioredoxin-like"/>
    <property type="match status" value="1"/>
</dbReference>
<dbReference type="Gene3D" id="3.40.30.10">
    <property type="entry name" value="Glutaredoxin"/>
    <property type="match status" value="1"/>
</dbReference>
<dbReference type="InterPro" id="IPR050213">
    <property type="entry name" value="GST_superfamily"/>
</dbReference>
<evidence type="ECO:0000313" key="7">
    <source>
        <dbReference type="Proteomes" id="UP000314982"/>
    </source>
</evidence>
<dbReference type="Ensembl" id="ENSHHUT00000080014.1">
    <property type="protein sequence ID" value="ENSHHUP00000077498.1"/>
    <property type="gene ID" value="ENSHHUG00000045265.1"/>
</dbReference>
<feature type="domain" description="GST C-terminal" evidence="5">
    <location>
        <begin position="162"/>
        <end position="282"/>
    </location>
</feature>
<dbReference type="CDD" id="cd03208">
    <property type="entry name" value="GST_C_Alpha"/>
    <property type="match status" value="1"/>
</dbReference>
<dbReference type="FunFam" id="1.20.1050.10:FF:000005">
    <property type="entry name" value="Glutathione S-transferase A1"/>
    <property type="match status" value="1"/>
</dbReference>
<reference evidence="7" key="1">
    <citation type="submission" date="2018-06" db="EMBL/GenBank/DDBJ databases">
        <title>Genome assembly of Danube salmon.</title>
        <authorList>
            <person name="Macqueen D.J."/>
            <person name="Gundappa M.K."/>
        </authorList>
    </citation>
    <scope>NUCLEOTIDE SEQUENCE [LARGE SCALE GENOMIC DNA]</scope>
</reference>
<name>A0A4W5QUS9_9TELE</name>
<dbReference type="STRING" id="62062.ENSHHUP00000077498"/>
<comment type="similarity">
    <text evidence="1">Belongs to the GST superfamily. Alpha family.</text>
</comment>